<proteinExistence type="predicted"/>
<name>A0A5C6ARG2_9BACT</name>
<feature type="compositionally biased region" description="Polar residues" evidence="1">
    <location>
        <begin position="24"/>
        <end position="37"/>
    </location>
</feature>
<dbReference type="AlphaFoldDB" id="A0A5C6ARG2"/>
<evidence type="ECO:0000313" key="3">
    <source>
        <dbReference type="Proteomes" id="UP000320176"/>
    </source>
</evidence>
<dbReference type="RefSeq" id="WP_146520853.1">
    <property type="nucleotide sequence ID" value="NZ_CP151726.1"/>
</dbReference>
<keyword evidence="3" id="KW-1185">Reference proteome</keyword>
<reference evidence="2 3" key="1">
    <citation type="submission" date="2019-02" db="EMBL/GenBank/DDBJ databases">
        <title>Deep-cultivation of Planctomycetes and their phenomic and genomic characterization uncovers novel biology.</title>
        <authorList>
            <person name="Wiegand S."/>
            <person name="Jogler M."/>
            <person name="Boedeker C."/>
            <person name="Pinto D."/>
            <person name="Vollmers J."/>
            <person name="Rivas-Marin E."/>
            <person name="Kohn T."/>
            <person name="Peeters S.H."/>
            <person name="Heuer A."/>
            <person name="Rast P."/>
            <person name="Oberbeckmann S."/>
            <person name="Bunk B."/>
            <person name="Jeske O."/>
            <person name="Meyerdierks A."/>
            <person name="Storesund J.E."/>
            <person name="Kallscheuer N."/>
            <person name="Luecker S."/>
            <person name="Lage O.M."/>
            <person name="Pohl T."/>
            <person name="Merkel B.J."/>
            <person name="Hornburger P."/>
            <person name="Mueller R.-W."/>
            <person name="Bruemmer F."/>
            <person name="Labrenz M."/>
            <person name="Spormann A.M."/>
            <person name="Op Den Camp H."/>
            <person name="Overmann J."/>
            <person name="Amann R."/>
            <person name="Jetten M.S.M."/>
            <person name="Mascher T."/>
            <person name="Medema M.H."/>
            <person name="Devos D.P."/>
            <person name="Kaster A.-K."/>
            <person name="Ovreas L."/>
            <person name="Rohde M."/>
            <person name="Galperin M.Y."/>
            <person name="Jogler C."/>
        </authorList>
    </citation>
    <scope>NUCLEOTIDE SEQUENCE [LARGE SCALE GENOMIC DNA]</scope>
    <source>
        <strain evidence="2 3">Pla52n</strain>
    </source>
</reference>
<sequence>MKTILISSLLTAVLVTTGCDVDVNETSPATPPVNGSPTVEIDADSDTPAENRRERREERRETLQDAIDNVDVEVGNGGVKVDVDGE</sequence>
<feature type="region of interest" description="Disordered" evidence="1">
    <location>
        <begin position="24"/>
        <end position="63"/>
    </location>
</feature>
<organism evidence="2 3">
    <name type="scientific">Stieleria varia</name>
    <dbReference type="NCBI Taxonomy" id="2528005"/>
    <lineage>
        <taxon>Bacteria</taxon>
        <taxon>Pseudomonadati</taxon>
        <taxon>Planctomycetota</taxon>
        <taxon>Planctomycetia</taxon>
        <taxon>Pirellulales</taxon>
        <taxon>Pirellulaceae</taxon>
        <taxon>Stieleria</taxon>
    </lineage>
</organism>
<evidence type="ECO:0000256" key="1">
    <source>
        <dbReference type="SAM" id="MobiDB-lite"/>
    </source>
</evidence>
<dbReference type="PROSITE" id="PS51257">
    <property type="entry name" value="PROKAR_LIPOPROTEIN"/>
    <property type="match status" value="1"/>
</dbReference>
<comment type="caution">
    <text evidence="2">The sequence shown here is derived from an EMBL/GenBank/DDBJ whole genome shotgun (WGS) entry which is preliminary data.</text>
</comment>
<dbReference type="Proteomes" id="UP000320176">
    <property type="component" value="Unassembled WGS sequence"/>
</dbReference>
<accession>A0A5C6ARG2</accession>
<gene>
    <name evidence="2" type="ORF">Pla52n_35950</name>
</gene>
<dbReference type="EMBL" id="SJPN01000004">
    <property type="protein sequence ID" value="TWU02545.1"/>
    <property type="molecule type" value="Genomic_DNA"/>
</dbReference>
<evidence type="ECO:0000313" key="2">
    <source>
        <dbReference type="EMBL" id="TWU02545.1"/>
    </source>
</evidence>
<feature type="compositionally biased region" description="Basic and acidic residues" evidence="1">
    <location>
        <begin position="49"/>
        <end position="63"/>
    </location>
</feature>
<protein>
    <submittedName>
        <fullName evidence="2">Uncharacterized protein</fullName>
    </submittedName>
</protein>